<dbReference type="OrthoDB" id="2372172at2"/>
<dbReference type="STRING" id="1469948.GCA_000732725_01764"/>
<comment type="caution">
    <text evidence="1">The sequence shown here is derived from an EMBL/GenBank/DDBJ whole genome shotgun (WGS) entry which is preliminary data.</text>
</comment>
<accession>A0A4R1R0T5</accession>
<keyword evidence="2" id="KW-1185">Reference proteome</keyword>
<protein>
    <submittedName>
        <fullName evidence="1">Uncharacterized protein</fullName>
    </submittedName>
</protein>
<gene>
    <name evidence="1" type="ORF">EDD76_10558</name>
</gene>
<reference evidence="1 2" key="1">
    <citation type="submission" date="2019-03" db="EMBL/GenBank/DDBJ databases">
        <title>Genomic Encyclopedia of Type Strains, Phase IV (KMG-IV): sequencing the most valuable type-strain genomes for metagenomic binning, comparative biology and taxonomic classification.</title>
        <authorList>
            <person name="Goeker M."/>
        </authorList>
    </citation>
    <scope>NUCLEOTIDE SEQUENCE [LARGE SCALE GENOMIC DNA]</scope>
    <source>
        <strain evidence="1 2">DSM 100556</strain>
    </source>
</reference>
<dbReference type="RefSeq" id="WP_051869357.1">
    <property type="nucleotide sequence ID" value="NZ_JPNB01000001.1"/>
</dbReference>
<evidence type="ECO:0000313" key="2">
    <source>
        <dbReference type="Proteomes" id="UP000295718"/>
    </source>
</evidence>
<proteinExistence type="predicted"/>
<name>A0A4R1R0T5_9FIRM</name>
<organism evidence="1 2">
    <name type="scientific">Kineothrix alysoides</name>
    <dbReference type="NCBI Taxonomy" id="1469948"/>
    <lineage>
        <taxon>Bacteria</taxon>
        <taxon>Bacillati</taxon>
        <taxon>Bacillota</taxon>
        <taxon>Clostridia</taxon>
        <taxon>Lachnospirales</taxon>
        <taxon>Lachnospiraceae</taxon>
        <taxon>Kineothrix</taxon>
    </lineage>
</organism>
<dbReference type="AlphaFoldDB" id="A0A4R1R0T5"/>
<evidence type="ECO:0000313" key="1">
    <source>
        <dbReference type="EMBL" id="TCL58888.1"/>
    </source>
</evidence>
<sequence>MENSKLKQQLDSKIKASTEPVEERKLLHTQETIIPPVHSDYVAFSNHALEILRENLKNQPLSFPLFDLVKSPSGGAVVFSVPGLAGEEAEKELTGIILGYLTPRAYWDTPDPVEGTPPVCSSPDSMVSYEGKPCSQCPFNDFGSKNGESGAKACKESVIVFLLRPKNILPLLVRIPVSSKMIFLKYTTRLLSNMTSINSIVTKISLEKATSKDGKPYAKYQFESVRTLNLEEAVHAKEFGKQFMEIFNTVEIDIEPMIQEAG</sequence>
<dbReference type="EMBL" id="SLUO01000005">
    <property type="protein sequence ID" value="TCL58888.1"/>
    <property type="molecule type" value="Genomic_DNA"/>
</dbReference>
<dbReference type="Proteomes" id="UP000295718">
    <property type="component" value="Unassembled WGS sequence"/>
</dbReference>